<keyword evidence="2" id="KW-1185">Reference proteome</keyword>
<protein>
    <submittedName>
        <fullName evidence="1">Uncharacterized protein</fullName>
    </submittedName>
</protein>
<organism evidence="1 2">
    <name type="scientific">Panicum hallii var. hallii</name>
    <dbReference type="NCBI Taxonomy" id="1504633"/>
    <lineage>
        <taxon>Eukaryota</taxon>
        <taxon>Viridiplantae</taxon>
        <taxon>Streptophyta</taxon>
        <taxon>Embryophyta</taxon>
        <taxon>Tracheophyta</taxon>
        <taxon>Spermatophyta</taxon>
        <taxon>Magnoliopsida</taxon>
        <taxon>Liliopsida</taxon>
        <taxon>Poales</taxon>
        <taxon>Poaceae</taxon>
        <taxon>PACMAD clade</taxon>
        <taxon>Panicoideae</taxon>
        <taxon>Panicodae</taxon>
        <taxon>Paniceae</taxon>
        <taxon>Panicinae</taxon>
        <taxon>Panicum</taxon>
        <taxon>Panicum sect. Panicum</taxon>
    </lineage>
</organism>
<dbReference type="AlphaFoldDB" id="A0A2T7EE68"/>
<proteinExistence type="predicted"/>
<reference evidence="1 2" key="1">
    <citation type="submission" date="2018-04" db="EMBL/GenBank/DDBJ databases">
        <title>WGS assembly of Panicum hallii var. hallii HAL2.</title>
        <authorList>
            <person name="Lovell J."/>
            <person name="Jenkins J."/>
            <person name="Lowry D."/>
            <person name="Mamidi S."/>
            <person name="Sreedasyam A."/>
            <person name="Weng X."/>
            <person name="Barry K."/>
            <person name="Bonette J."/>
            <person name="Campitelli B."/>
            <person name="Daum C."/>
            <person name="Gordon S."/>
            <person name="Gould B."/>
            <person name="Lipzen A."/>
            <person name="MacQueen A."/>
            <person name="Palacio-Mejia J."/>
            <person name="Plott C."/>
            <person name="Shakirov E."/>
            <person name="Shu S."/>
            <person name="Yoshinaga Y."/>
            <person name="Zane M."/>
            <person name="Rokhsar D."/>
            <person name="Grimwood J."/>
            <person name="Schmutz J."/>
            <person name="Juenger T."/>
        </authorList>
    </citation>
    <scope>NUCLEOTIDE SEQUENCE [LARGE SCALE GENOMIC DNA]</scope>
    <source>
        <strain evidence="2">cv. HAL2</strain>
    </source>
</reference>
<evidence type="ECO:0000313" key="2">
    <source>
        <dbReference type="Proteomes" id="UP000244336"/>
    </source>
</evidence>
<gene>
    <name evidence="1" type="ORF">GQ55_3G280800</name>
</gene>
<dbReference type="EMBL" id="CM009751">
    <property type="protein sequence ID" value="PUZ66115.1"/>
    <property type="molecule type" value="Genomic_DNA"/>
</dbReference>
<name>A0A2T7EE68_9POAL</name>
<evidence type="ECO:0000313" key="1">
    <source>
        <dbReference type="EMBL" id="PUZ66115.1"/>
    </source>
</evidence>
<dbReference type="OrthoDB" id="688143at2759"/>
<sequence>MTGKGRKTKRKLEKVRSAARQQVGRLYIIAACLALLVFGCRSSSSSHTKRTCTSCTGRYRSMLHYYSSFFFSRTCNALAYV</sequence>
<dbReference type="Gramene" id="PUZ66115">
    <property type="protein sequence ID" value="PUZ66115"/>
    <property type="gene ID" value="GQ55_3G280800"/>
</dbReference>
<dbReference type="Proteomes" id="UP000244336">
    <property type="component" value="Chromosome 3"/>
</dbReference>
<accession>A0A2T7EE68</accession>